<name>A0A059FCT3_9PROT</name>
<keyword evidence="2" id="KW-1185">Reference proteome</keyword>
<comment type="caution">
    <text evidence="1">The sequence shown here is derived from an EMBL/GenBank/DDBJ whole genome shotgun (WGS) entry which is preliminary data.</text>
</comment>
<dbReference type="RefSeq" id="WP_035581031.1">
    <property type="nucleotide sequence ID" value="NZ_ARYJ01000005.1"/>
</dbReference>
<gene>
    <name evidence="1" type="ORF">HJA_08569</name>
</gene>
<dbReference type="OrthoDB" id="7169664at2"/>
<evidence type="ECO:0000313" key="2">
    <source>
        <dbReference type="Proteomes" id="UP000024816"/>
    </source>
</evidence>
<dbReference type="eggNOG" id="COG4093">
    <property type="taxonomic scope" value="Bacteria"/>
</dbReference>
<dbReference type="InterPro" id="IPR018666">
    <property type="entry name" value="DUF2125"/>
</dbReference>
<dbReference type="PATRIC" id="fig|1280952.3.peg.1705"/>
<proteinExistence type="predicted"/>
<protein>
    <recommendedName>
        <fullName evidence="3">DUF2125 domain-containing protein</fullName>
    </recommendedName>
</protein>
<accession>A0A059FCT3</accession>
<reference evidence="1 2" key="1">
    <citation type="journal article" date="2014" name="Antonie Van Leeuwenhoek">
        <title>Hyphomonas beringensis sp. nov. and Hyphomonas chukchiensis sp. nov., isolated from surface seawater of the Bering Sea and Chukchi Sea.</title>
        <authorList>
            <person name="Li C."/>
            <person name="Lai Q."/>
            <person name="Li G."/>
            <person name="Dong C."/>
            <person name="Wang J."/>
            <person name="Liao Y."/>
            <person name="Shao Z."/>
        </authorList>
    </citation>
    <scope>NUCLEOTIDE SEQUENCE [LARGE SCALE GENOMIC DNA]</scope>
    <source>
        <strain evidence="1 2">VP2</strain>
    </source>
</reference>
<dbReference type="STRING" id="1280952.HJA_08569"/>
<evidence type="ECO:0008006" key="3">
    <source>
        <dbReference type="Google" id="ProtNLM"/>
    </source>
</evidence>
<dbReference type="EMBL" id="ARYJ01000005">
    <property type="protein sequence ID" value="KCZ88407.1"/>
    <property type="molecule type" value="Genomic_DNA"/>
</dbReference>
<sequence>MASASTPKKRSRLGLFLPFVLLLLAIGGWSAWWHLASSRIDQAVDEWIADQEARGAAFTYASREMGGYPFRFELTFDTPAYSGAPGEASWEGDKVQFAMQAWNLTHMIGRMPGHHVITGADGIRNSIDFDGKAAFSLSWNKAGLNRLGFQSGEAQALLGGQLYDLTNLSMNFAPRPESPDDLMVAIQWEKLSLDAAPAAAPYLGTELGPSRLIGEVRGFFPAYEAAGRQVGGVWPALLDDGGEVEVAQLLLDWGPLDLGAQANLTLANGRSNGAFKVRIENADDLKQAMIDSGHWSQQEQIVFGTLAPASRDGGFLTLPVIDDTVFVGPVPLGKLPGNRS</sequence>
<organism evidence="1 2">
    <name type="scientific">Hyphomonas jannaschiana VP2</name>
    <dbReference type="NCBI Taxonomy" id="1280952"/>
    <lineage>
        <taxon>Bacteria</taxon>
        <taxon>Pseudomonadati</taxon>
        <taxon>Pseudomonadota</taxon>
        <taxon>Alphaproteobacteria</taxon>
        <taxon>Hyphomonadales</taxon>
        <taxon>Hyphomonadaceae</taxon>
        <taxon>Hyphomonas</taxon>
    </lineage>
</organism>
<dbReference type="AlphaFoldDB" id="A0A059FCT3"/>
<evidence type="ECO:0000313" key="1">
    <source>
        <dbReference type="EMBL" id="KCZ88407.1"/>
    </source>
</evidence>
<dbReference type="Pfam" id="PF09898">
    <property type="entry name" value="DUF2125"/>
    <property type="match status" value="1"/>
</dbReference>
<dbReference type="Proteomes" id="UP000024816">
    <property type="component" value="Unassembled WGS sequence"/>
</dbReference>